<feature type="region of interest" description="Disordered" evidence="1">
    <location>
        <begin position="1"/>
        <end position="67"/>
    </location>
</feature>
<dbReference type="PIRSF" id="PIRSF028743">
    <property type="entry name" value="GvpO_protein"/>
    <property type="match status" value="1"/>
</dbReference>
<evidence type="ECO:0000256" key="1">
    <source>
        <dbReference type="SAM" id="MobiDB-lite"/>
    </source>
</evidence>
<dbReference type="EMBL" id="BMND01000005">
    <property type="protein sequence ID" value="GGN39716.1"/>
    <property type="molecule type" value="Genomic_DNA"/>
</dbReference>
<comment type="caution">
    <text evidence="2">The sequence shown here is derived from an EMBL/GenBank/DDBJ whole genome shotgun (WGS) entry which is preliminary data.</text>
</comment>
<gene>
    <name evidence="2" type="ORF">GCM10012285_16950</name>
</gene>
<accession>A0ABQ2J739</accession>
<name>A0ABQ2J739_9ACTN</name>
<dbReference type="Pfam" id="PF05800">
    <property type="entry name" value="GvpO"/>
    <property type="match status" value="1"/>
</dbReference>
<sequence length="140" mass="15629">MSPPNPEKNMAADEEDDTERVRRPSGKKTAKKAVRKTGSGRADGRESGTTERAARRVSAPRAMRNASEQLEQLLGRAPESVSAVQPTEDGWQADVEVLELERVPGTTSVMATYRVRLDTEGELVAYERTRRYTRGQVDRR</sequence>
<organism evidence="2 3">
    <name type="scientific">Streptomyces kronopolitis</name>
    <dbReference type="NCBI Taxonomy" id="1612435"/>
    <lineage>
        <taxon>Bacteria</taxon>
        <taxon>Bacillati</taxon>
        <taxon>Actinomycetota</taxon>
        <taxon>Actinomycetes</taxon>
        <taxon>Kitasatosporales</taxon>
        <taxon>Streptomycetaceae</taxon>
        <taxon>Streptomyces</taxon>
    </lineage>
</organism>
<proteinExistence type="predicted"/>
<dbReference type="InterPro" id="IPR008634">
    <property type="entry name" value="Gas-vesicle_GvpO"/>
</dbReference>
<protein>
    <submittedName>
        <fullName evidence="2">Gas vesicle protein</fullName>
    </submittedName>
</protein>
<evidence type="ECO:0000313" key="2">
    <source>
        <dbReference type="EMBL" id="GGN39716.1"/>
    </source>
</evidence>
<keyword evidence="3" id="KW-1185">Reference proteome</keyword>
<dbReference type="Proteomes" id="UP000600080">
    <property type="component" value="Unassembled WGS sequence"/>
</dbReference>
<evidence type="ECO:0000313" key="3">
    <source>
        <dbReference type="Proteomes" id="UP000600080"/>
    </source>
</evidence>
<reference evidence="3" key="1">
    <citation type="journal article" date="2019" name="Int. J. Syst. Evol. Microbiol.">
        <title>The Global Catalogue of Microorganisms (GCM) 10K type strain sequencing project: providing services to taxonomists for standard genome sequencing and annotation.</title>
        <authorList>
            <consortium name="The Broad Institute Genomics Platform"/>
            <consortium name="The Broad Institute Genome Sequencing Center for Infectious Disease"/>
            <person name="Wu L."/>
            <person name="Ma J."/>
        </authorList>
    </citation>
    <scope>NUCLEOTIDE SEQUENCE [LARGE SCALE GENOMIC DNA]</scope>
    <source>
        <strain evidence="3">CGMCC 4.7323</strain>
    </source>
</reference>
<feature type="compositionally biased region" description="Basic and acidic residues" evidence="1">
    <location>
        <begin position="42"/>
        <end position="54"/>
    </location>
</feature>
<feature type="compositionally biased region" description="Basic residues" evidence="1">
    <location>
        <begin position="23"/>
        <end position="35"/>
    </location>
</feature>